<dbReference type="InterPro" id="IPR018511">
    <property type="entry name" value="Hemolysin-typ_Ca-bd_CS"/>
</dbReference>
<dbReference type="InterPro" id="IPR040853">
    <property type="entry name" value="RapA2_cadherin-like"/>
</dbReference>
<name>A0ABX5J6J0_9RHOB</name>
<evidence type="ECO:0000256" key="6">
    <source>
        <dbReference type="ARBA" id="ARBA00023026"/>
    </source>
</evidence>
<accession>A0ABX5J6J0</accession>
<dbReference type="PANTHER" id="PTHR38340">
    <property type="entry name" value="S-LAYER PROTEIN"/>
    <property type="match status" value="1"/>
</dbReference>
<reference evidence="9 10" key="1">
    <citation type="submission" date="2018-04" db="EMBL/GenBank/DDBJ databases">
        <title>Genomic Encyclopedia of Type Strains, Phase III (KMG-III): the genomes of soil and plant-associated and newly described type strains.</title>
        <authorList>
            <person name="Whitman W."/>
        </authorList>
    </citation>
    <scope>NUCLEOTIDE SEQUENCE [LARGE SCALE GENOMIC DNA]</scope>
    <source>
        <strain evidence="9 10">JA192</strain>
    </source>
</reference>
<dbReference type="InterPro" id="IPR002126">
    <property type="entry name" value="Cadherin-like_dom"/>
</dbReference>
<sequence>MPTVNLTSALTFSEGGLPQLVDPNITITGGGAFTEGYIEFSVSSPTAGDNFSLTSASNPQANGAISFDNGDVYLGTGSARERIGSVDATFNGQDGQPLRILFSSPLPNAGFEEGEANWTIRDEEYGDNGNELNLDGLQITLANDSAYSGGTGTTNVQDPTSMNWNGSVQDGTGVDGSRALYLGSGGGIVEGDQNPGGSYQVDGYGSIHGPYATSSVITVAQGDSISLDFLAKGVSDDYEVFGFLRRVDANGNFLSNSVSSPDNILLFAQRGDDTGGWTTISKEGLPAGNYRFEFVGGTYDGTGGLAVGSNLYVDNIRLISSTSVNDSVAQAIARQVAYQNDANDAPITRQITVTAVDGNGTSGSSSNGLTFAAENDAPSLANSTLTSIAEDSNPAGQTIAAAFGGSFSDPDNAYSPTDTMAGVVITGNAATGAQGDWQYSTDNGATWISIGSVTSQSGLVLSSATLIRFDPALNWNGTPGALTLRALDSTYAGSFTNGTTAVNLDTTGATGTGALSQNSATGSITVTPVNDAPVFTAAPVALTVADTEAVDSPAAITGSISASDLHGGAPGEGGTLTYGVQNGLSGNGFSVLTLSYGTLSVNQSTGAYSFTPNATALNSLAEGEEENFSFTLTVSDGQGGTQTATLDITFTGANDVPVVRAQTATAVEASGLNNNVAGGAATGSLLTGPNAATDIDGDAISVVGVRTGGQSETGTEGVWTDGTITLQGTYGTLTLNEDGTWSYAADDDNPTVDGLTGPTDTLEETFTYTVTDANGATASQELTVTISGRNDALNVSSAIGTDISTGEDADTQIDLTGLVFEDPDLGTEIYEFAVDAGQGTLWTEGVQGLTVTGNGTGQLVLTGSATAISEWIAANDLTYRSPVEGSGADTISLSYGEAGAEVRTPLESINVAVDMINDPAVVDVNGSVTTQGGAGVAEVAQVTFLSTGTAQVLTFDGVQMQIAGGSTAAEIAEAFAAQEFPNWTVSHDGEGRVTLTATATGARPDLTAADFTNGSGAFSPLVSTTGGTDGSVNFTARGPAIAILPTLDLSDVDSAMMTGAKVSMTEGLFDNGFGTIYERLSLSEEARAFAQQNGVGISIVTTAATGSVITFTGAASAEVYETILRGVIYSNTNPNAVAGTRPVKIEVTDSDGLASSLSSVNLTEGNTEIAVGQRIFINGVDSGQVVSMVRDATSFVASGPLADLEPGAVLSFHDGDGQQTTAVSAGDGTATMDVNVIWAPVIDMNGAGAGDIHRTTYIEQHAPVAIATADARIVDQEGLIRSLDVVLTNPLDNVEGSAPVEYLGISKAVLDVLAARGITIGAHDGQFDANGNLTGATSITFAAANGASATSFQIALRGVTYANMDDAPDTATRIVTAQGTDMDGNEGLVSQTEINPIAVSDAPVAIDSSVTGSEDAGHVFAAGDFGFADPVDGGANQLASITINSLPATGTLLLGGVAVTVGTVVTLAQLQAGALTYQPVADVNGEEVASFDFLVTDNGSLANGGQTTSTAPATVVIDLTPVNDAPVLPEDTSVTGTTITEDQLTNAGELVADLIGAMTDVDTGVHSAGNGTEQGIAVYGAGSEGVGGGTWQYRLAGGTDWIDVTLEEGEVLLLGADDRIRFSPDGENATEAQLSYYAWDGATGTAGNVVAGIAGAANAANRGGTSAFSSNGASATIEVTAVNDVPSISMGEGNTFYARGDAVALFSEETLQLADPDEGAAVSQIVITLDGETAVDNAFGTTYETIFSAGGTTFVAQSGTELTISGTGLAGDPLTISGTGSMADYREALLSLRYENTNPNAFAGDRSISVTVTDETGADSAPTDFILPVEWATVADLNGPSGEGRDHSISYLEGSGSQAIATADAEMIDQEGNTVEVVITLEDAVNGPAEMLFVDPAVLPALAALNIVVTGNGTHEIRLTSEEGVDPTNFQLALRAVRYVNSSTAPTAAERHVTVSSTDADGNPGVPATTVIGMELVNDAPVEDLSISYGASETRNPLSGDQLLLVGTLDDADGFGPNPPLIEWLRDGVVIASDNGQPVYTLQPADAGHVISARITYTDGEGNVEVINVDGPAMVGLNLEGTDGADLLTGSRGADVISGRLFNDTLIGGSGTDQLFGGDNDDRLYGNEGNDSLYGEEGNDWLHGGQDDDLVVGGDGDDTLAGGLGNDTLLGGAGNDTASYETATEGVFVSLVLQGEGQLVNAQEGYDLLTSIENLTGSNHDDRLIGDEADNVLSGLAGNDFLMGGAGNDTLLGGEGFDFADYSAAAGGVTVNLGRDGLAQVIGADQGSDALSSIEGIIGSASDDILSGSAVANAIDGGNGDDQITGGAGNDTIVGGDGWDSLYGNIGDDLLYGDVGSDWIHGGQGNDTVLGGAGDDTLAGGLGDDLVDGGEGTDTVEFQTATAGVTVDLSLQGQAQRISAEEGMDTLFSIENIIGSRYDDRLLGDAGANMIDGSVGNDTVMGQAGEDFIFGGDGNDNLYGNQDNDTLVGGNGNDWLHGGQGNDLLVGDAGNDTLNGGVGNDALVGGQGFDLLTGGTGADTFVFGSLDSADADRITDFEQGVDRILVTDELMWALQDAEANLADQIVWNAETGMLSIDLDAGETTRLVNLAQIDHDGTLNITINDFQVLI</sequence>
<dbReference type="EMBL" id="PZZW01000004">
    <property type="protein sequence ID" value="PTM78516.1"/>
    <property type="molecule type" value="Genomic_DNA"/>
</dbReference>
<dbReference type="PRINTS" id="PR01488">
    <property type="entry name" value="RTXTOXINA"/>
</dbReference>
<dbReference type="Gene3D" id="2.60.40.10">
    <property type="entry name" value="Immunoglobulins"/>
    <property type="match status" value="1"/>
</dbReference>
<dbReference type="Pfam" id="PF00353">
    <property type="entry name" value="HemolysinCabind"/>
    <property type="match status" value="8"/>
</dbReference>
<gene>
    <name evidence="9" type="ORF">C8J29_104477</name>
</gene>
<dbReference type="RefSeq" id="WP_108223388.1">
    <property type="nucleotide sequence ID" value="NZ_PZZW01000004.1"/>
</dbReference>
<dbReference type="PROSITE" id="PS00330">
    <property type="entry name" value="HEMOLYSIN_CALCIUM"/>
    <property type="match status" value="7"/>
</dbReference>
<comment type="caution">
    <text evidence="9">The sequence shown here is derived from an EMBL/GenBank/DDBJ whole genome shotgun (WGS) entry which is preliminary data.</text>
</comment>
<keyword evidence="10" id="KW-1185">Reference proteome</keyword>
<dbReference type="InterPro" id="IPR011049">
    <property type="entry name" value="Serralysin-like_metalloprot_C"/>
</dbReference>
<keyword evidence="7" id="KW-0472">Membrane</keyword>
<dbReference type="InterPro" id="IPR050557">
    <property type="entry name" value="RTX_toxin/Mannuronan_C5-epim"/>
</dbReference>
<feature type="domain" description="Cadherin" evidence="8">
    <location>
        <begin position="536"/>
        <end position="659"/>
    </location>
</feature>
<dbReference type="InterPro" id="IPR003995">
    <property type="entry name" value="RTX_toxin_determinant-A"/>
</dbReference>
<evidence type="ECO:0000256" key="7">
    <source>
        <dbReference type="ARBA" id="ARBA00023136"/>
    </source>
</evidence>
<dbReference type="SUPFAM" id="SSF51120">
    <property type="entry name" value="beta-Roll"/>
    <property type="match status" value="4"/>
</dbReference>
<keyword evidence="3" id="KW-0964">Secreted</keyword>
<dbReference type="Proteomes" id="UP000240800">
    <property type="component" value="Unassembled WGS sequence"/>
</dbReference>
<dbReference type="PRINTS" id="PR00313">
    <property type="entry name" value="CABNDNGRPT"/>
</dbReference>
<dbReference type="Gene3D" id="2.150.10.10">
    <property type="entry name" value="Serralysin-like metalloprotease, C-terminal"/>
    <property type="match status" value="6"/>
</dbReference>
<proteinExistence type="predicted"/>
<comment type="subcellular location">
    <subcellularLocation>
        <location evidence="1">Membrane</location>
    </subcellularLocation>
    <subcellularLocation>
        <location evidence="2">Secreted</location>
    </subcellularLocation>
</comment>
<protein>
    <submittedName>
        <fullName evidence="9">VCBS repeat-containing protein</fullName>
    </submittedName>
</protein>
<dbReference type="InterPro" id="IPR001343">
    <property type="entry name" value="Hemolysn_Ca-bd"/>
</dbReference>
<organism evidence="9 10">
    <name type="scientific">Cereibacter johrii</name>
    <dbReference type="NCBI Taxonomy" id="445629"/>
    <lineage>
        <taxon>Bacteria</taxon>
        <taxon>Pseudomonadati</taxon>
        <taxon>Pseudomonadota</taxon>
        <taxon>Alphaproteobacteria</taxon>
        <taxon>Rhodobacterales</taxon>
        <taxon>Paracoccaceae</taxon>
        <taxon>Cereibacter</taxon>
    </lineage>
</organism>
<dbReference type="InterPro" id="IPR013783">
    <property type="entry name" value="Ig-like_fold"/>
</dbReference>
<dbReference type="NCBIfam" id="TIGR01965">
    <property type="entry name" value="VCBS_repeat"/>
    <property type="match status" value="2"/>
</dbReference>
<dbReference type="PROSITE" id="PS50268">
    <property type="entry name" value="CADHERIN_2"/>
    <property type="match status" value="1"/>
</dbReference>
<dbReference type="PANTHER" id="PTHR38340:SF1">
    <property type="entry name" value="S-LAYER PROTEIN"/>
    <property type="match status" value="1"/>
</dbReference>
<evidence type="ECO:0000256" key="4">
    <source>
        <dbReference type="ARBA" id="ARBA00022656"/>
    </source>
</evidence>
<evidence type="ECO:0000256" key="2">
    <source>
        <dbReference type="ARBA" id="ARBA00004613"/>
    </source>
</evidence>
<keyword evidence="6" id="KW-0843">Virulence</keyword>
<evidence type="ECO:0000256" key="5">
    <source>
        <dbReference type="ARBA" id="ARBA00022737"/>
    </source>
</evidence>
<dbReference type="Pfam" id="PF17803">
    <property type="entry name" value="Cadherin_4"/>
    <property type="match status" value="1"/>
</dbReference>
<keyword evidence="4" id="KW-0800">Toxin</keyword>
<dbReference type="InterPro" id="IPR010221">
    <property type="entry name" value="VCBS_dom"/>
</dbReference>
<evidence type="ECO:0000256" key="1">
    <source>
        <dbReference type="ARBA" id="ARBA00004370"/>
    </source>
</evidence>
<evidence type="ECO:0000313" key="10">
    <source>
        <dbReference type="Proteomes" id="UP000240800"/>
    </source>
</evidence>
<evidence type="ECO:0000313" key="9">
    <source>
        <dbReference type="EMBL" id="PTM78516.1"/>
    </source>
</evidence>
<evidence type="ECO:0000259" key="8">
    <source>
        <dbReference type="PROSITE" id="PS50268"/>
    </source>
</evidence>
<keyword evidence="5" id="KW-0677">Repeat</keyword>
<evidence type="ECO:0000256" key="3">
    <source>
        <dbReference type="ARBA" id="ARBA00022525"/>
    </source>
</evidence>